<evidence type="ECO:0000313" key="3">
    <source>
        <dbReference type="Proteomes" id="UP000800036"/>
    </source>
</evidence>
<dbReference type="Pfam" id="PF11951">
    <property type="entry name" value="Fungal_trans_2"/>
    <property type="match status" value="1"/>
</dbReference>
<evidence type="ECO:0000256" key="1">
    <source>
        <dbReference type="SAM" id="MobiDB-lite"/>
    </source>
</evidence>
<organism evidence="2 3">
    <name type="scientific">Bimuria novae-zelandiae CBS 107.79</name>
    <dbReference type="NCBI Taxonomy" id="1447943"/>
    <lineage>
        <taxon>Eukaryota</taxon>
        <taxon>Fungi</taxon>
        <taxon>Dikarya</taxon>
        <taxon>Ascomycota</taxon>
        <taxon>Pezizomycotina</taxon>
        <taxon>Dothideomycetes</taxon>
        <taxon>Pleosporomycetidae</taxon>
        <taxon>Pleosporales</taxon>
        <taxon>Massarineae</taxon>
        <taxon>Didymosphaeriaceae</taxon>
        <taxon>Bimuria</taxon>
    </lineage>
</organism>
<dbReference type="OrthoDB" id="4158087at2759"/>
<feature type="compositionally biased region" description="Basic and acidic residues" evidence="1">
    <location>
        <begin position="70"/>
        <end position="80"/>
    </location>
</feature>
<dbReference type="InterPro" id="IPR021858">
    <property type="entry name" value="Fun_TF"/>
</dbReference>
<dbReference type="PANTHER" id="PTHR37540">
    <property type="entry name" value="TRANSCRIPTION FACTOR (ACR-2), PUTATIVE-RELATED-RELATED"/>
    <property type="match status" value="1"/>
</dbReference>
<sequence>MASKTAVRHLLLEPRQIEVFEETSAMEREYEFFVTTEEPNQPDGQDRGRIRRVVMRNFFETKSVEGGNRTSEHNSKETVQKKTSLKSRFRLSKPGQEAEAASRTKPKATWKQQQEDRKKGGRPTVSRQSSDDSQKRNGGTLSQRTSPSDSAKFTKGNKKTKLILRINPVAHRFDPFDVLPVPGTPQLDILVKLYRSGCRVNSIAINARNSWWSFIRNDAGLLHATLATWALYGMLIQDGTCDFRVEKLRHKSEAIKLVNTEIRDHEGQISDELVGTVSTLASFENLHGAYDAAQLHIAALKRMVNARGGLFAFGHNDGLLRGMLWVDIHTATAFRTPPSFPIIRLDPATPPLPHELLEEAAYTSPTSILHLSSAAIECFNIFYRLHRLALAVSSRWIRQVSRLTFSNLLYETEYMLLSVPDCSSDFLDFDLESQDKREEGYSERAALADAASVVEALLAAAQIFIYAALREVPPGARLFSILLERLRVALDRPDVSMVGVWTKANNAHMLLWALVVASSVASAEGDRSWWVGKLYEVMKELNVRSLEQLQKALERVAWTDVFFADVLGGVWQQVKEYGKALQVQEACLMINTESALEHDVLDGEGATFNSWQERVEGNLMFHQGRWMVNGWYV</sequence>
<accession>A0A6A5UVR0</accession>
<feature type="region of interest" description="Disordered" evidence="1">
    <location>
        <begin position="62"/>
        <end position="155"/>
    </location>
</feature>
<evidence type="ECO:0000313" key="2">
    <source>
        <dbReference type="EMBL" id="KAF1968520.1"/>
    </source>
</evidence>
<gene>
    <name evidence="2" type="ORF">BU23DRAFT_583196</name>
</gene>
<dbReference type="PANTHER" id="PTHR37540:SF5">
    <property type="entry name" value="TRANSCRIPTION FACTOR DOMAIN-CONTAINING PROTEIN"/>
    <property type="match status" value="1"/>
</dbReference>
<protein>
    <recommendedName>
        <fullName evidence="4">Tachykinin family protein</fullName>
    </recommendedName>
</protein>
<feature type="compositionally biased region" description="Polar residues" evidence="1">
    <location>
        <begin position="136"/>
        <end position="151"/>
    </location>
</feature>
<proteinExistence type="predicted"/>
<dbReference type="AlphaFoldDB" id="A0A6A5UVR0"/>
<reference evidence="2" key="1">
    <citation type="journal article" date="2020" name="Stud. Mycol.">
        <title>101 Dothideomycetes genomes: a test case for predicting lifestyles and emergence of pathogens.</title>
        <authorList>
            <person name="Haridas S."/>
            <person name="Albert R."/>
            <person name="Binder M."/>
            <person name="Bloem J."/>
            <person name="Labutti K."/>
            <person name="Salamov A."/>
            <person name="Andreopoulos B."/>
            <person name="Baker S."/>
            <person name="Barry K."/>
            <person name="Bills G."/>
            <person name="Bluhm B."/>
            <person name="Cannon C."/>
            <person name="Castanera R."/>
            <person name="Culley D."/>
            <person name="Daum C."/>
            <person name="Ezra D."/>
            <person name="Gonzalez J."/>
            <person name="Henrissat B."/>
            <person name="Kuo A."/>
            <person name="Liang C."/>
            <person name="Lipzen A."/>
            <person name="Lutzoni F."/>
            <person name="Magnuson J."/>
            <person name="Mondo S."/>
            <person name="Nolan M."/>
            <person name="Ohm R."/>
            <person name="Pangilinan J."/>
            <person name="Park H.-J."/>
            <person name="Ramirez L."/>
            <person name="Alfaro M."/>
            <person name="Sun H."/>
            <person name="Tritt A."/>
            <person name="Yoshinaga Y."/>
            <person name="Zwiers L.-H."/>
            <person name="Turgeon B."/>
            <person name="Goodwin S."/>
            <person name="Spatafora J."/>
            <person name="Crous P."/>
            <person name="Grigoriev I."/>
        </authorList>
    </citation>
    <scope>NUCLEOTIDE SEQUENCE</scope>
    <source>
        <strain evidence="2">CBS 107.79</strain>
    </source>
</reference>
<name>A0A6A5UVR0_9PLEO</name>
<keyword evidence="3" id="KW-1185">Reference proteome</keyword>
<dbReference type="EMBL" id="ML976719">
    <property type="protein sequence ID" value="KAF1968520.1"/>
    <property type="molecule type" value="Genomic_DNA"/>
</dbReference>
<dbReference type="Proteomes" id="UP000800036">
    <property type="component" value="Unassembled WGS sequence"/>
</dbReference>
<evidence type="ECO:0008006" key="4">
    <source>
        <dbReference type="Google" id="ProtNLM"/>
    </source>
</evidence>